<dbReference type="Gene3D" id="3.10.50.40">
    <property type="match status" value="1"/>
</dbReference>
<accession>A0A098R150</accession>
<keyword evidence="4" id="KW-1185">Reference proteome</keyword>
<reference evidence="3 4" key="1">
    <citation type="submission" date="2014-05" db="EMBL/GenBank/DDBJ databases">
        <title>De novo Genome Sequence of Spirocheata sp.</title>
        <authorList>
            <person name="Shivani Y."/>
            <person name="Subhash Y."/>
            <person name="Tushar L."/>
            <person name="Sasikala C."/>
            <person name="Ramana C.V."/>
        </authorList>
    </citation>
    <scope>NUCLEOTIDE SEQUENCE [LARGE SCALE GENOMIC DNA]</scope>
    <source>
        <strain evidence="3 4">JC230</strain>
    </source>
</reference>
<sequence>MFIPFILATVVLPIFSQSLDKPLATVRLTSNTVITARQFESKVELLEQELGITLSGEQKTSLLNSEIDTELIMQAAEREGITAAQEEIQGAIQQQKAGIAGGQAISDTQFRQLIESQMGMSWADYTDRLKRRIIQEKFIAQRNQDFLSQVTNPTPSEIQSVYEDNAAEFVSPAYVRFDHLFIDTRSMNSQDKQQALSRMEDIYSEIRSSGNSAFNRYMQSSVDDPSLSGGDFGYLPKNEQSTTQVLGQAFINSAFALNQNEFSDVLTSNVGIHILRITDKRSPKLLTLNDPVVPGQNLTVRQQIIQYIRAQQQQQRLAEAIEKTTEELRNEADVRIFTQNLSW</sequence>
<proteinExistence type="predicted"/>
<feature type="domain" description="PpiC" evidence="2">
    <location>
        <begin position="172"/>
        <end position="279"/>
    </location>
</feature>
<dbReference type="SUPFAM" id="SSF54534">
    <property type="entry name" value="FKBP-like"/>
    <property type="match status" value="1"/>
</dbReference>
<dbReference type="Proteomes" id="UP000029692">
    <property type="component" value="Unassembled WGS sequence"/>
</dbReference>
<dbReference type="PANTHER" id="PTHR47245">
    <property type="entry name" value="PEPTIDYLPROLYL ISOMERASE"/>
    <property type="match status" value="1"/>
</dbReference>
<dbReference type="SUPFAM" id="SSF109998">
    <property type="entry name" value="Triger factor/SurA peptide-binding domain-like"/>
    <property type="match status" value="1"/>
</dbReference>
<dbReference type="STRING" id="1480694.DC28_00340"/>
<dbReference type="EMBL" id="JNUP01000003">
    <property type="protein sequence ID" value="KGE73719.1"/>
    <property type="molecule type" value="Genomic_DNA"/>
</dbReference>
<organism evidence="3 4">
    <name type="scientific">Spirochaeta lutea</name>
    <dbReference type="NCBI Taxonomy" id="1480694"/>
    <lineage>
        <taxon>Bacteria</taxon>
        <taxon>Pseudomonadati</taxon>
        <taxon>Spirochaetota</taxon>
        <taxon>Spirochaetia</taxon>
        <taxon>Spirochaetales</taxon>
        <taxon>Spirochaetaceae</taxon>
        <taxon>Spirochaeta</taxon>
    </lineage>
</organism>
<dbReference type="InterPro" id="IPR050245">
    <property type="entry name" value="PrsA_foldase"/>
</dbReference>
<dbReference type="InterPro" id="IPR000297">
    <property type="entry name" value="PPIase_PpiC"/>
</dbReference>
<comment type="caution">
    <text evidence="3">The sequence shown here is derived from an EMBL/GenBank/DDBJ whole genome shotgun (WGS) entry which is preliminary data.</text>
</comment>
<dbReference type="Pfam" id="PF13145">
    <property type="entry name" value="Rotamase_2"/>
    <property type="match status" value="1"/>
</dbReference>
<evidence type="ECO:0000313" key="4">
    <source>
        <dbReference type="Proteomes" id="UP000029692"/>
    </source>
</evidence>
<dbReference type="GO" id="GO:0003755">
    <property type="term" value="F:peptidyl-prolyl cis-trans isomerase activity"/>
    <property type="evidence" value="ECO:0007669"/>
    <property type="project" value="UniProtKB-KW"/>
</dbReference>
<gene>
    <name evidence="3" type="ORF">DC28_00340</name>
</gene>
<keyword evidence="1" id="KW-0413">Isomerase</keyword>
<dbReference type="Gene3D" id="1.10.4030.10">
    <property type="entry name" value="Porin chaperone SurA, peptide-binding domain"/>
    <property type="match status" value="1"/>
</dbReference>
<dbReference type="AlphaFoldDB" id="A0A098R150"/>
<evidence type="ECO:0000259" key="2">
    <source>
        <dbReference type="PROSITE" id="PS50198"/>
    </source>
</evidence>
<protein>
    <recommendedName>
        <fullName evidence="2">PpiC domain-containing protein</fullName>
    </recommendedName>
</protein>
<name>A0A098R150_9SPIO</name>
<dbReference type="Pfam" id="PF13624">
    <property type="entry name" value="SurA_N_3"/>
    <property type="match status" value="1"/>
</dbReference>
<dbReference type="PANTHER" id="PTHR47245:SF2">
    <property type="entry name" value="PEPTIDYL-PROLYL CIS-TRANS ISOMERASE HP_0175-RELATED"/>
    <property type="match status" value="1"/>
</dbReference>
<keyword evidence="1" id="KW-0697">Rotamase</keyword>
<dbReference type="InterPro" id="IPR046357">
    <property type="entry name" value="PPIase_dom_sf"/>
</dbReference>
<evidence type="ECO:0000313" key="3">
    <source>
        <dbReference type="EMBL" id="KGE73719.1"/>
    </source>
</evidence>
<dbReference type="eggNOG" id="COG0760">
    <property type="taxonomic scope" value="Bacteria"/>
</dbReference>
<dbReference type="InterPro" id="IPR027304">
    <property type="entry name" value="Trigger_fact/SurA_dom_sf"/>
</dbReference>
<evidence type="ECO:0000256" key="1">
    <source>
        <dbReference type="PROSITE-ProRule" id="PRU00278"/>
    </source>
</evidence>
<dbReference type="PROSITE" id="PS50198">
    <property type="entry name" value="PPIC_PPIASE_2"/>
    <property type="match status" value="1"/>
</dbReference>